<sequence>MIKVCTVVGCSPRSDISAPIVAASPPEAPVPVYAESSTDTQLSVAWGFAGSNGGAPILMWRVLLSFDGDNWVSDGEALTDNCNANGCLFEQDVNDVNFDIDCQEYGRTMQVVWVRIAGRSVAGVGRYSRTLAARCSDVPYAPGQPAVPVRVSSSMHHVTVSWPTPTEADLHMALHSGYKLWIDDGANGPFQAVHLTDTLQTTFTKTGTHAGAEYRFKMQYLSEVGESAESGVLAAVAAAPPDAPLVNIVSTSDTDIEFGVELRGSTGGSPITHWVVYMSQDGFLDNPTVPVAGLDNIPANFQTRTFSCPAQAVYYSLRIHGVNAAGMGAGGIAKTKCADKPDKPPAPTRVTSTANTVTINIRPNNLHDAYLTGFRIYADDGADGPWSVDTVLDTTQRTFTKYGLSPGLPYRFKYQVVSEVGASVFSDIETHYSAATPDGPTVYVTGTDQDSIYLAWTPGFHGGAPVTGWRVYGSKTGLTWPDGEWTTASAAMYTIGDPTVYSQRISCLPEFWNDVDVRGTAYDGYLYFKVSGVNAAGIGEASDAYRFRCSAPPVQPAIPQKVSGTASSITISYGPRPEDANSGAIYTGYKILYDDGYSGDYSEVKITQTSTTQYTIGGLTAGLQYRIRVRVLSEVGESPLSDPLLATIGADADPPSQVYYVSSQNCPEDDGRDVDCELTVGWDFPGSNGGAAIQSWYLYYAGTFAELMAKTADQRQQEIVAAASPPTATLLCRNVDGDGNQKYVYFRAAAVTPVGVGRYSGVSRIFCANRPDAPTVQDQDGTATSVTVTFREQNLYKAVLVGYKIYMSDGLGGRMTYRGMVEDTSQRYYTATGLITDRSYAIQVTVVTTAGESLPGSPAGGSVRSCGFPAKPSAPARGASTRNSVELIWQAPADNGCPMTSYEVYRSEDLGTTWVLQGAPLAYTTLRTTIAGLTPKVIYAWKVKACNARACTDSELAYMKAAGQPATITTLAQEVEASTAGAYSIALSWVAPDMEDGIPIGYKVYRNDGAGGDVSDHSDPTCGLDTRPAPQRCTVTGLQYGRWYTFQVAAINEVGEGPRSAEQQFRAAAVPATITTLANPEGNTFPSLTFTWGAPNSRGAAITNYDGQLERVTNVDAGPVLVEWNTATRGQDSTDLQVIFTAPDVAVGEQYRFRVRGYNEQGPAIASQWGWSDWSSTTPNAAGDSPVGWTLDKPNPPTAFGRASDLMPTGDPKATEITVGWVGVTAAADLGQDALENCQYEVYAGFSVDTMTPQGAKLDAATALAAPYPQTHYFTVGNLEPGQHVYFQVYTWNSAWRSLAAVTPPLDLIAASKPGKPTIKSAVSTAAGSVDIAWEIPTDDGGAPLLEYVLAYGVAPDDENFQTTVGPGETLVTWEINGFDAAAAETFHIRARTNAGYSEWDNFAYNTP</sequence>
<feature type="domain" description="Fibronectin type-III" evidence="2">
    <location>
        <begin position="343"/>
        <end position="439"/>
    </location>
</feature>
<organism evidence="3">
    <name type="scientific">Zooxanthella nutricula</name>
    <dbReference type="NCBI Taxonomy" id="1333877"/>
    <lineage>
        <taxon>Eukaryota</taxon>
        <taxon>Sar</taxon>
        <taxon>Alveolata</taxon>
        <taxon>Dinophyceae</taxon>
        <taxon>Peridiniales</taxon>
        <taxon>Peridiniales incertae sedis</taxon>
        <taxon>Zooxanthella</taxon>
    </lineage>
</organism>
<dbReference type="InterPro" id="IPR003961">
    <property type="entry name" value="FN3_dom"/>
</dbReference>
<feature type="domain" description="Fibronectin type-III" evidence="2">
    <location>
        <begin position="141"/>
        <end position="242"/>
    </location>
</feature>
<dbReference type="SMART" id="SM00060">
    <property type="entry name" value="FN3"/>
    <property type="match status" value="11"/>
</dbReference>
<keyword evidence="1" id="KW-0677">Repeat</keyword>
<proteinExistence type="predicted"/>
<feature type="domain" description="Fibronectin type-III" evidence="2">
    <location>
        <begin position="971"/>
        <end position="1072"/>
    </location>
</feature>
<dbReference type="PROSITE" id="PS50853">
    <property type="entry name" value="FN3"/>
    <property type="match status" value="7"/>
</dbReference>
<dbReference type="Pfam" id="PF00041">
    <property type="entry name" value="fn3"/>
    <property type="match status" value="3"/>
</dbReference>
<accession>A0A7S2M946</accession>
<evidence type="ECO:0000313" key="3">
    <source>
        <dbReference type="EMBL" id="CAD9627040.1"/>
    </source>
</evidence>
<evidence type="ECO:0000259" key="2">
    <source>
        <dbReference type="PROSITE" id="PS50853"/>
    </source>
</evidence>
<reference evidence="3" key="1">
    <citation type="submission" date="2021-01" db="EMBL/GenBank/DDBJ databases">
        <authorList>
            <person name="Corre E."/>
            <person name="Pelletier E."/>
            <person name="Niang G."/>
            <person name="Scheremetjew M."/>
            <person name="Finn R."/>
            <person name="Kale V."/>
            <person name="Holt S."/>
            <person name="Cochrane G."/>
            <person name="Meng A."/>
            <person name="Brown T."/>
            <person name="Cohen L."/>
        </authorList>
    </citation>
    <scope>NUCLEOTIDE SEQUENCE</scope>
    <source>
        <strain evidence="3">RCC3387</strain>
    </source>
</reference>
<dbReference type="InterPro" id="IPR013783">
    <property type="entry name" value="Ig-like_fold"/>
</dbReference>
<name>A0A7S2M946_9DINO</name>
<feature type="domain" description="Fibronectin type-III" evidence="2">
    <location>
        <begin position="871"/>
        <end position="965"/>
    </location>
</feature>
<feature type="domain" description="Fibronectin type-III" evidence="2">
    <location>
        <begin position="555"/>
        <end position="651"/>
    </location>
</feature>
<dbReference type="PRINTS" id="PR00014">
    <property type="entry name" value="FNTYPEIII"/>
</dbReference>
<evidence type="ECO:0000256" key="1">
    <source>
        <dbReference type="ARBA" id="ARBA00022737"/>
    </source>
</evidence>
<feature type="domain" description="Fibronectin type-III" evidence="2">
    <location>
        <begin position="1313"/>
        <end position="1408"/>
    </location>
</feature>
<dbReference type="SUPFAM" id="SSF49265">
    <property type="entry name" value="Fibronectin type III"/>
    <property type="match status" value="7"/>
</dbReference>
<dbReference type="PANTHER" id="PTHR13817">
    <property type="entry name" value="TITIN"/>
    <property type="match status" value="1"/>
</dbReference>
<dbReference type="Gene3D" id="2.60.40.10">
    <property type="entry name" value="Immunoglobulins"/>
    <property type="match status" value="9"/>
</dbReference>
<dbReference type="InterPro" id="IPR036116">
    <property type="entry name" value="FN3_sf"/>
</dbReference>
<gene>
    <name evidence="3" type="ORF">BRAN1462_LOCUS48177</name>
</gene>
<feature type="domain" description="Fibronectin type-III" evidence="2">
    <location>
        <begin position="770"/>
        <end position="868"/>
    </location>
</feature>
<dbReference type="PANTHER" id="PTHR13817:SF166">
    <property type="entry name" value="NEURONAL IGCAM-RELATED"/>
    <property type="match status" value="1"/>
</dbReference>
<protein>
    <recommendedName>
        <fullName evidence="2">Fibronectin type-III domain-containing protein</fullName>
    </recommendedName>
</protein>
<dbReference type="CDD" id="cd00063">
    <property type="entry name" value="FN3"/>
    <property type="match status" value="9"/>
</dbReference>
<dbReference type="InterPro" id="IPR050964">
    <property type="entry name" value="Striated_Muscle_Regulatory"/>
</dbReference>
<dbReference type="EMBL" id="HBGW01075776">
    <property type="protein sequence ID" value="CAD9627040.1"/>
    <property type="molecule type" value="Transcribed_RNA"/>
</dbReference>